<dbReference type="FunFam" id="3.30.56.70:FF:000001">
    <property type="entry name" value="tRNA (guanine(26)-N(2))-dimethyltransferase"/>
    <property type="match status" value="1"/>
</dbReference>
<accession>S3BSG1</accession>
<feature type="compositionally biased region" description="Basic and acidic residues" evidence="13">
    <location>
        <begin position="197"/>
        <end position="214"/>
    </location>
</feature>
<evidence type="ECO:0000256" key="13">
    <source>
        <dbReference type="SAM" id="MobiDB-lite"/>
    </source>
</evidence>
<evidence type="ECO:0000256" key="5">
    <source>
        <dbReference type="ARBA" id="ARBA00022694"/>
    </source>
</evidence>
<dbReference type="GO" id="GO:0000049">
    <property type="term" value="F:tRNA binding"/>
    <property type="evidence" value="ECO:0007669"/>
    <property type="project" value="UniProtKB-UniRule"/>
</dbReference>
<dbReference type="HOGENOM" id="CLU_010862_2_0_1"/>
<name>S3BSG1_OPHP1</name>
<dbReference type="InterPro" id="IPR029063">
    <property type="entry name" value="SAM-dependent_MTases_sf"/>
</dbReference>
<keyword evidence="3 12" id="KW-0808">Transferase</keyword>
<proteinExistence type="inferred from homology"/>
<feature type="region of interest" description="Disordered" evidence="13">
    <location>
        <begin position="197"/>
        <end position="287"/>
    </location>
</feature>
<evidence type="ECO:0000256" key="9">
    <source>
        <dbReference type="ARBA" id="ARBA00077143"/>
    </source>
</evidence>
<dbReference type="InterPro" id="IPR042296">
    <property type="entry name" value="tRNA_met_Trm1_C"/>
</dbReference>
<evidence type="ECO:0000256" key="10">
    <source>
        <dbReference type="ARBA" id="ARBA00082896"/>
    </source>
</evidence>
<keyword evidence="4 12" id="KW-0949">S-adenosyl-L-methionine</keyword>
<dbReference type="EMBL" id="KE148181">
    <property type="protein sequence ID" value="EPE02326.1"/>
    <property type="molecule type" value="Genomic_DNA"/>
</dbReference>
<keyword evidence="6 12" id="KW-0694">RNA-binding</keyword>
<dbReference type="GO" id="GO:0160104">
    <property type="term" value="F:tRNA (guanine(26)-N2)-dimethyltransferase activity"/>
    <property type="evidence" value="ECO:0007669"/>
    <property type="project" value="UniProtKB-EC"/>
</dbReference>
<dbReference type="eggNOG" id="KOG1253">
    <property type="taxonomic scope" value="Eukaryota"/>
</dbReference>
<dbReference type="OrthoDB" id="6349953at2759"/>
<dbReference type="VEuPathDB" id="FungiDB:F503_06526"/>
<evidence type="ECO:0000313" key="15">
    <source>
        <dbReference type="Proteomes" id="UP000016923"/>
    </source>
</evidence>
<evidence type="ECO:0000256" key="6">
    <source>
        <dbReference type="ARBA" id="ARBA00022884"/>
    </source>
</evidence>
<keyword evidence="2 12" id="KW-0489">Methyltransferase</keyword>
<gene>
    <name evidence="14" type="ORF">F503_06526</name>
</gene>
<dbReference type="OMA" id="MKCCHEM"/>
<evidence type="ECO:0000256" key="12">
    <source>
        <dbReference type="PROSITE-ProRule" id="PRU00958"/>
    </source>
</evidence>
<dbReference type="Proteomes" id="UP000016923">
    <property type="component" value="Unassembled WGS sequence"/>
</dbReference>
<evidence type="ECO:0000256" key="1">
    <source>
        <dbReference type="ARBA" id="ARBA00022555"/>
    </source>
</evidence>
<evidence type="ECO:0000256" key="2">
    <source>
        <dbReference type="ARBA" id="ARBA00022603"/>
    </source>
</evidence>
<feature type="region of interest" description="Disordered" evidence="13">
    <location>
        <begin position="74"/>
        <end position="106"/>
    </location>
</feature>
<reference evidence="14 15" key="1">
    <citation type="journal article" date="2013" name="BMC Genomics">
        <title>The genome and transcriptome of the pine saprophyte Ophiostoma piceae, and a comparison with the bark beetle-associated pine pathogen Grosmannia clavigera.</title>
        <authorList>
            <person name="Haridas S."/>
            <person name="Wang Y."/>
            <person name="Lim L."/>
            <person name="Massoumi Alamouti S."/>
            <person name="Jackman S."/>
            <person name="Docking R."/>
            <person name="Robertson G."/>
            <person name="Birol I."/>
            <person name="Bohlmann J."/>
            <person name="Breuil C."/>
        </authorList>
    </citation>
    <scope>NUCLEOTIDE SEQUENCE [LARGE SCALE GENOMIC DNA]</scope>
    <source>
        <strain evidence="14 15">UAMH 11346</strain>
    </source>
</reference>
<evidence type="ECO:0000256" key="4">
    <source>
        <dbReference type="ARBA" id="ARBA00022691"/>
    </source>
</evidence>
<comment type="similarity">
    <text evidence="12">Belongs to the class I-like SAM-binding methyltransferase superfamily. Trm1 family.</text>
</comment>
<evidence type="ECO:0000256" key="8">
    <source>
        <dbReference type="ARBA" id="ARBA00051897"/>
    </source>
</evidence>
<feature type="region of interest" description="Disordered" evidence="13">
    <location>
        <begin position="750"/>
        <end position="774"/>
    </location>
</feature>
<dbReference type="Pfam" id="PF02005">
    <property type="entry name" value="TRM"/>
    <property type="match status" value="2"/>
</dbReference>
<dbReference type="GO" id="GO:0005634">
    <property type="term" value="C:nucleus"/>
    <property type="evidence" value="ECO:0007669"/>
    <property type="project" value="TreeGrafter"/>
</dbReference>
<dbReference type="AlphaFoldDB" id="S3BSG1"/>
<dbReference type="PROSITE" id="PS51626">
    <property type="entry name" value="SAM_MT_TRM1"/>
    <property type="match status" value="1"/>
</dbReference>
<keyword evidence="1 12" id="KW-0820">tRNA-binding</keyword>
<feature type="compositionally biased region" description="Low complexity" evidence="13">
    <location>
        <begin position="229"/>
        <end position="248"/>
    </location>
</feature>
<dbReference type="Gene3D" id="3.40.50.150">
    <property type="entry name" value="Vaccinia Virus protein VP39"/>
    <property type="match status" value="1"/>
</dbReference>
<dbReference type="STRING" id="1262450.S3BSG1"/>
<dbReference type="PANTHER" id="PTHR10631">
    <property type="entry name" value="N 2 ,N 2 -DIMETHYLGUANOSINE TRNA METHYLTRANSFERASE"/>
    <property type="match status" value="1"/>
</dbReference>
<feature type="compositionally biased region" description="Basic and acidic residues" evidence="13">
    <location>
        <begin position="252"/>
        <end position="263"/>
    </location>
</feature>
<protein>
    <recommendedName>
        <fullName evidence="7">tRNA (guanine(26)-N(2))-dimethyltransferase</fullName>
        <ecNumber evidence="7">2.1.1.216</ecNumber>
    </recommendedName>
    <alternativeName>
        <fullName evidence="10">tRNA 2,2-dimethylguanosine-26 methyltransferase</fullName>
    </alternativeName>
    <alternativeName>
        <fullName evidence="9">tRNA(guanine-26,N(2)-N(2)) methyltransferase</fullName>
    </alternativeName>
    <alternativeName>
        <fullName evidence="11">tRNA(m(2,2)G26)dimethyltransferase</fullName>
    </alternativeName>
</protein>
<evidence type="ECO:0000256" key="7">
    <source>
        <dbReference type="ARBA" id="ARBA00039099"/>
    </source>
</evidence>
<keyword evidence="5 12" id="KW-0819">tRNA processing</keyword>
<evidence type="ECO:0000256" key="3">
    <source>
        <dbReference type="ARBA" id="ARBA00022679"/>
    </source>
</evidence>
<dbReference type="Gene3D" id="3.30.56.70">
    <property type="entry name" value="N2,N2-dimethylguanosine tRNA methyltransferase, C-terminal domain"/>
    <property type="match status" value="1"/>
</dbReference>
<dbReference type="EC" id="2.1.1.216" evidence="7"/>
<sequence>MRQIASSRFLCLCENRLLPRSVLLSAPQTTRRATLTTTSQPLVHPRNKRALQLQHIQQQVFQLRRYSTNDSFAAEPDATDMAEDQGSKRSKGIKSQSSGSTGKMLQEKIEDNATVVVVEGARYKTAKEGLASIYVPLSGGDRKERQNGGGGPAVDDHPQQVFYNPIQQFNRDLSVLAIKAYGTSVVEKRQAAFARKKEFAASKKRKRAEEKKAAAVEGAHTAETDTDTAEGGKAAETTEVAAEVATAEAVEEDRPAKVEKLSEADDAASSVTELVSRGAEAKSDATDTHITITTERPAQPPAQPSSPHPIRILDALSATGLRALRYAHELPFNVSVTANDLLPAATEAIRRNVKMNGLQDKINVTQSDAVAHMYTVVAQELTANASGDLDKKEKKTRRSNLYDVIDLDPYGTGANFFDAAIQSVRHDGGLLCVTCTDAGVWASQGYPEKCFSLYGGVPMKGAHSHEAGLRIILHSISTAAARYGFMITPLLSLSIDFYCRVFVTVTRSPASVKFLAGKTMVAYNCDYGCGAWTTQPLLKNRFVPNKKGTGTFPKFTFASGPTAESHCEHCHSKTHIAGPMYAGPLHQADFVNRILDDLPHVDKDVYGTTSRIRGMLQTALEELLEHPADSEGGEGGAGAEAEAEAADGSIATSMVDPTPFFFLPTNLAKVVHCSTPGEDAIRGALISLGYQVTRSHCKGGSVKTDAPWSVLWDVMRAWVHQKAPVMRKNINPSTAAYRLLRIEEEDKAEAKAKEEGREYVPAEDTSTNAEGKTQAVVFDEELGRAYGRGEKLVRYQLNPRENWGPMNRAKGK</sequence>
<feature type="compositionally biased region" description="Polar residues" evidence="13">
    <location>
        <begin position="93"/>
        <end position="103"/>
    </location>
</feature>
<dbReference type="FunFam" id="3.40.50.150:FF:000051">
    <property type="entry name" value="tRNA (guanine(26)-N(2))-dimethyltransferase"/>
    <property type="match status" value="1"/>
</dbReference>
<feature type="compositionally biased region" description="Basic and acidic residues" evidence="13">
    <location>
        <begin position="750"/>
        <end position="760"/>
    </location>
</feature>
<dbReference type="PANTHER" id="PTHR10631:SF3">
    <property type="entry name" value="TRNA (GUANINE(26)-N(2))-DIMETHYLTRANSFERASE"/>
    <property type="match status" value="1"/>
</dbReference>
<dbReference type="GO" id="GO:0002940">
    <property type="term" value="P:tRNA N2-guanine methylation"/>
    <property type="evidence" value="ECO:0007669"/>
    <property type="project" value="TreeGrafter"/>
</dbReference>
<dbReference type="InterPro" id="IPR002905">
    <property type="entry name" value="Trm1"/>
</dbReference>
<evidence type="ECO:0000313" key="14">
    <source>
        <dbReference type="EMBL" id="EPE02326.1"/>
    </source>
</evidence>
<organism evidence="14 15">
    <name type="scientific">Ophiostoma piceae (strain UAMH 11346)</name>
    <name type="common">Sap stain fungus</name>
    <dbReference type="NCBI Taxonomy" id="1262450"/>
    <lineage>
        <taxon>Eukaryota</taxon>
        <taxon>Fungi</taxon>
        <taxon>Dikarya</taxon>
        <taxon>Ascomycota</taxon>
        <taxon>Pezizomycotina</taxon>
        <taxon>Sordariomycetes</taxon>
        <taxon>Sordariomycetidae</taxon>
        <taxon>Ophiostomatales</taxon>
        <taxon>Ophiostomataceae</taxon>
        <taxon>Ophiostoma</taxon>
    </lineage>
</organism>
<feature type="region of interest" description="Disordered" evidence="13">
    <location>
        <begin position="138"/>
        <end position="158"/>
    </location>
</feature>
<comment type="catalytic activity">
    <reaction evidence="8">
        <text>guanosine(26) in tRNA + 2 S-adenosyl-L-methionine = N(2)-dimethylguanosine(26) in tRNA + 2 S-adenosyl-L-homocysteine + 2 H(+)</text>
        <dbReference type="Rhea" id="RHEA:43140"/>
        <dbReference type="Rhea" id="RHEA-COMP:10359"/>
        <dbReference type="Rhea" id="RHEA-COMP:10360"/>
        <dbReference type="ChEBI" id="CHEBI:15378"/>
        <dbReference type="ChEBI" id="CHEBI:57856"/>
        <dbReference type="ChEBI" id="CHEBI:59789"/>
        <dbReference type="ChEBI" id="CHEBI:74269"/>
        <dbReference type="ChEBI" id="CHEBI:74513"/>
        <dbReference type="EC" id="2.1.1.216"/>
    </reaction>
</comment>
<evidence type="ECO:0000256" key="11">
    <source>
        <dbReference type="ARBA" id="ARBA00083299"/>
    </source>
</evidence>
<dbReference type="SUPFAM" id="SSF53335">
    <property type="entry name" value="S-adenosyl-L-methionine-dependent methyltransferases"/>
    <property type="match status" value="1"/>
</dbReference>
<keyword evidence="15" id="KW-1185">Reference proteome</keyword>